<evidence type="ECO:0000256" key="7">
    <source>
        <dbReference type="ARBA" id="ARBA00023014"/>
    </source>
</evidence>
<keyword evidence="8 12" id="KW-0238">DNA-binding</keyword>
<dbReference type="GO" id="GO:0051539">
    <property type="term" value="F:4 iron, 4 sulfur cluster binding"/>
    <property type="evidence" value="ECO:0007669"/>
    <property type="project" value="UniProtKB-UniRule"/>
</dbReference>
<dbReference type="GO" id="GO:0006285">
    <property type="term" value="P:base-excision repair, AP site formation"/>
    <property type="evidence" value="ECO:0007669"/>
    <property type="project" value="TreeGrafter"/>
</dbReference>
<dbReference type="Proteomes" id="UP000725649">
    <property type="component" value="Unassembled WGS sequence"/>
</dbReference>
<dbReference type="GO" id="GO:0019104">
    <property type="term" value="F:DNA N-glycosylase activity"/>
    <property type="evidence" value="ECO:0007669"/>
    <property type="project" value="UniProtKB-UniRule"/>
</dbReference>
<comment type="function">
    <text evidence="12">DNA repair enzyme that has both DNA N-glycosylase activity and AP-lyase activity. The DNA N-glycosylase activity releases various damaged pyrimidines from DNA by cleaving the N-glycosidic bond, leaving an AP (apurinic/apyrimidinic) site. The AP-lyase activity cleaves the phosphodiester bond 3' to the AP site by a beta-elimination, leaving a 3'-terminal unsaturated sugar and a product with a terminal 5'-phosphate.</text>
</comment>
<organism evidence="14 15">
    <name type="scientific">Candidatus Avelusimicrobium gallicola</name>
    <dbReference type="NCBI Taxonomy" id="2562704"/>
    <lineage>
        <taxon>Bacteria</taxon>
        <taxon>Pseudomonadati</taxon>
        <taxon>Elusimicrobiota</taxon>
        <taxon>Elusimicrobia</taxon>
        <taxon>Elusimicrobiales</taxon>
        <taxon>Elusimicrobiaceae</taxon>
        <taxon>Candidatus Avelusimicrobium</taxon>
    </lineage>
</organism>
<dbReference type="EMBL" id="SUVG01000002">
    <property type="protein sequence ID" value="MBE6420911.1"/>
    <property type="molecule type" value="Genomic_DNA"/>
</dbReference>
<evidence type="ECO:0000256" key="12">
    <source>
        <dbReference type="HAMAP-Rule" id="MF_00942"/>
    </source>
</evidence>
<name>A0A928HFR4_9BACT</name>
<dbReference type="SMART" id="SM00478">
    <property type="entry name" value="ENDO3c"/>
    <property type="match status" value="1"/>
</dbReference>
<comment type="cofactor">
    <cofactor evidence="12">
        <name>[4Fe-4S] cluster</name>
        <dbReference type="ChEBI" id="CHEBI:49883"/>
    </cofactor>
    <text evidence="12">Binds 1 [4Fe-4S] cluster.</text>
</comment>
<dbReference type="InterPro" id="IPR011257">
    <property type="entry name" value="DNA_glycosylase"/>
</dbReference>
<comment type="catalytic activity">
    <reaction evidence="12">
        <text>2'-deoxyribonucleotide-(2'-deoxyribose 5'-phosphate)-2'-deoxyribonucleotide-DNA = a 3'-end 2'-deoxyribonucleotide-(2,3-dehydro-2,3-deoxyribose 5'-phosphate)-DNA + a 5'-end 5'-phospho-2'-deoxyribonucleoside-DNA + H(+)</text>
        <dbReference type="Rhea" id="RHEA:66592"/>
        <dbReference type="Rhea" id="RHEA-COMP:13180"/>
        <dbReference type="Rhea" id="RHEA-COMP:16897"/>
        <dbReference type="Rhea" id="RHEA-COMP:17067"/>
        <dbReference type="ChEBI" id="CHEBI:15378"/>
        <dbReference type="ChEBI" id="CHEBI:136412"/>
        <dbReference type="ChEBI" id="CHEBI:157695"/>
        <dbReference type="ChEBI" id="CHEBI:167181"/>
        <dbReference type="EC" id="4.2.99.18"/>
    </reaction>
</comment>
<keyword evidence="11 12" id="KW-0326">Glycosidase</keyword>
<keyword evidence="5 12" id="KW-0378">Hydrolase</keyword>
<protein>
    <recommendedName>
        <fullName evidence="12">Endonuclease III</fullName>
        <ecNumber evidence="12">4.2.99.18</ecNumber>
    </recommendedName>
    <alternativeName>
        <fullName evidence="12">DNA-(apurinic or apyrimidinic site) lyase</fullName>
    </alternativeName>
</protein>
<feature type="domain" description="HhH-GPD" evidence="13">
    <location>
        <begin position="40"/>
        <end position="188"/>
    </location>
</feature>
<dbReference type="PIRSF" id="PIRSF001435">
    <property type="entry name" value="Nth"/>
    <property type="match status" value="1"/>
</dbReference>
<dbReference type="EC" id="4.2.99.18" evidence="12"/>
<comment type="similarity">
    <text evidence="1 12">Belongs to the Nth/MutY family.</text>
</comment>
<keyword evidence="3 12" id="KW-0479">Metal-binding</keyword>
<evidence type="ECO:0000259" key="13">
    <source>
        <dbReference type="SMART" id="SM00478"/>
    </source>
</evidence>
<keyword evidence="7 12" id="KW-0411">Iron-sulfur</keyword>
<dbReference type="CDD" id="cd00056">
    <property type="entry name" value="ENDO3c"/>
    <property type="match status" value="1"/>
</dbReference>
<dbReference type="NCBIfam" id="TIGR01083">
    <property type="entry name" value="nth"/>
    <property type="match status" value="1"/>
</dbReference>
<proteinExistence type="inferred from homology"/>
<evidence type="ECO:0000256" key="6">
    <source>
        <dbReference type="ARBA" id="ARBA00023004"/>
    </source>
</evidence>
<dbReference type="Gene3D" id="1.10.340.30">
    <property type="entry name" value="Hypothetical protein, domain 2"/>
    <property type="match status" value="1"/>
</dbReference>
<dbReference type="InterPro" id="IPR023170">
    <property type="entry name" value="HhH_base_excis_C"/>
</dbReference>
<dbReference type="PANTHER" id="PTHR10359:SF18">
    <property type="entry name" value="ENDONUCLEASE III"/>
    <property type="match status" value="1"/>
</dbReference>
<evidence type="ECO:0000256" key="4">
    <source>
        <dbReference type="ARBA" id="ARBA00022763"/>
    </source>
</evidence>
<evidence type="ECO:0000256" key="2">
    <source>
        <dbReference type="ARBA" id="ARBA00022485"/>
    </source>
</evidence>
<reference evidence="14" key="1">
    <citation type="submission" date="2019-04" db="EMBL/GenBank/DDBJ databases">
        <title>Evolution of Biomass-Degrading Anaerobic Consortia Revealed by Metagenomics.</title>
        <authorList>
            <person name="Peng X."/>
        </authorList>
    </citation>
    <scope>NUCLEOTIDE SEQUENCE</scope>
    <source>
        <strain evidence="14">SIG66</strain>
    </source>
</reference>
<dbReference type="SUPFAM" id="SSF48150">
    <property type="entry name" value="DNA-glycosylase"/>
    <property type="match status" value="1"/>
</dbReference>
<evidence type="ECO:0000256" key="3">
    <source>
        <dbReference type="ARBA" id="ARBA00022723"/>
    </source>
</evidence>
<feature type="binding site" evidence="12">
    <location>
        <position position="206"/>
    </location>
    <ligand>
        <name>[4Fe-4S] cluster</name>
        <dbReference type="ChEBI" id="CHEBI:49883"/>
    </ligand>
</feature>
<dbReference type="PANTHER" id="PTHR10359">
    <property type="entry name" value="A/G-SPECIFIC ADENINE GLYCOSYLASE/ENDONUCLEASE III"/>
    <property type="match status" value="1"/>
</dbReference>
<dbReference type="FunFam" id="1.10.340.30:FF:000001">
    <property type="entry name" value="Endonuclease III"/>
    <property type="match status" value="1"/>
</dbReference>
<keyword evidence="9 12" id="KW-0234">DNA repair</keyword>
<dbReference type="Gene3D" id="1.10.1670.10">
    <property type="entry name" value="Helix-hairpin-Helix base-excision DNA repair enzymes (C-terminal)"/>
    <property type="match status" value="1"/>
</dbReference>
<dbReference type="FunFam" id="1.10.1670.10:FF:000001">
    <property type="entry name" value="Endonuclease III"/>
    <property type="match status" value="1"/>
</dbReference>
<feature type="binding site" evidence="12">
    <location>
        <position position="197"/>
    </location>
    <ligand>
        <name>[4Fe-4S] cluster</name>
        <dbReference type="ChEBI" id="CHEBI:49883"/>
    </ligand>
</feature>
<comment type="caution">
    <text evidence="14">The sequence shown here is derived from an EMBL/GenBank/DDBJ whole genome shotgun (WGS) entry which is preliminary data.</text>
</comment>
<feature type="binding site" evidence="12">
    <location>
        <position position="190"/>
    </location>
    <ligand>
        <name>[4Fe-4S] cluster</name>
        <dbReference type="ChEBI" id="CHEBI:49883"/>
    </ligand>
</feature>
<dbReference type="InterPro" id="IPR005759">
    <property type="entry name" value="Nth"/>
</dbReference>
<keyword evidence="14" id="KW-0540">Nuclease</keyword>
<keyword evidence="2 12" id="KW-0004">4Fe-4S</keyword>
<evidence type="ECO:0000313" key="14">
    <source>
        <dbReference type="EMBL" id="MBE6420911.1"/>
    </source>
</evidence>
<feature type="binding site" evidence="12">
    <location>
        <position position="200"/>
    </location>
    <ligand>
        <name>[4Fe-4S] cluster</name>
        <dbReference type="ChEBI" id="CHEBI:49883"/>
    </ligand>
</feature>
<keyword evidence="6 12" id="KW-0408">Iron</keyword>
<sequence length="215" mass="24459">MPAKKKDISLLIDGLKQLYPEHIIPLHHKSAWELLCAVILSAQCTDARVNQITPHLFKKYPTVQHLAQADIKELEKIIHSAGFYHSKALSLIEMSKRLCEVYGGEVPQTMKELLTLRGVARKTANVMLGDYFKKPEGIVVDTHVKRLAFRLGLTRQTDPVKIEQDLIKQIPYEHWGWFSLALILHGRQVCNARKPECSRCTLANICPKKNVETMA</sequence>
<dbReference type="InterPro" id="IPR003265">
    <property type="entry name" value="HhH-GPD_domain"/>
</dbReference>
<gene>
    <name evidence="12 14" type="primary">nth</name>
    <name evidence="14" type="ORF">E7027_02035</name>
</gene>
<evidence type="ECO:0000256" key="1">
    <source>
        <dbReference type="ARBA" id="ARBA00008343"/>
    </source>
</evidence>
<dbReference type="HAMAP" id="MF_00942">
    <property type="entry name" value="Nth"/>
    <property type="match status" value="1"/>
</dbReference>
<dbReference type="GO" id="GO:0046872">
    <property type="term" value="F:metal ion binding"/>
    <property type="evidence" value="ECO:0007669"/>
    <property type="project" value="UniProtKB-KW"/>
</dbReference>
<keyword evidence="4 12" id="KW-0227">DNA damage</keyword>
<keyword evidence="10 12" id="KW-0456">Lyase</keyword>
<dbReference type="Pfam" id="PF00730">
    <property type="entry name" value="HhH-GPD"/>
    <property type="match status" value="1"/>
</dbReference>
<evidence type="ECO:0000256" key="9">
    <source>
        <dbReference type="ARBA" id="ARBA00023204"/>
    </source>
</evidence>
<dbReference type="AlphaFoldDB" id="A0A928HFR4"/>
<evidence type="ECO:0000256" key="8">
    <source>
        <dbReference type="ARBA" id="ARBA00023125"/>
    </source>
</evidence>
<accession>A0A928HFR4</accession>
<dbReference type="GO" id="GO:0003677">
    <property type="term" value="F:DNA binding"/>
    <property type="evidence" value="ECO:0007669"/>
    <property type="project" value="UniProtKB-UniRule"/>
</dbReference>
<evidence type="ECO:0000313" key="15">
    <source>
        <dbReference type="Proteomes" id="UP000725649"/>
    </source>
</evidence>
<dbReference type="GO" id="GO:0140078">
    <property type="term" value="F:class I DNA-(apurinic or apyrimidinic site) endonuclease activity"/>
    <property type="evidence" value="ECO:0007669"/>
    <property type="project" value="UniProtKB-EC"/>
</dbReference>
<evidence type="ECO:0000256" key="5">
    <source>
        <dbReference type="ARBA" id="ARBA00022801"/>
    </source>
</evidence>
<keyword evidence="14" id="KW-0255">Endonuclease</keyword>
<evidence type="ECO:0000256" key="11">
    <source>
        <dbReference type="ARBA" id="ARBA00023295"/>
    </source>
</evidence>
<evidence type="ECO:0000256" key="10">
    <source>
        <dbReference type="ARBA" id="ARBA00023239"/>
    </source>
</evidence>